<dbReference type="InterPro" id="IPR003406">
    <property type="entry name" value="Glyco_trans_14"/>
</dbReference>
<comment type="caution">
    <text evidence="7">The sequence shown here is derived from an EMBL/GenBank/DDBJ whole genome shotgun (WGS) entry which is preliminary data.</text>
</comment>
<keyword evidence="2" id="KW-0328">Glycosyltransferase</keyword>
<keyword evidence="4 6" id="KW-0472">Membrane</keyword>
<evidence type="ECO:0000313" key="8">
    <source>
        <dbReference type="Proteomes" id="UP000078284"/>
    </source>
</evidence>
<organism evidence="7 8">
    <name type="scientific">Arabidopsis thaliana</name>
    <name type="common">Mouse-ear cress</name>
    <dbReference type="NCBI Taxonomy" id="3702"/>
    <lineage>
        <taxon>Eukaryota</taxon>
        <taxon>Viridiplantae</taxon>
        <taxon>Streptophyta</taxon>
        <taxon>Embryophyta</taxon>
        <taxon>Tracheophyta</taxon>
        <taxon>Spermatophyta</taxon>
        <taxon>Magnoliopsida</taxon>
        <taxon>eudicotyledons</taxon>
        <taxon>Gunneridae</taxon>
        <taxon>Pentapetalae</taxon>
        <taxon>rosids</taxon>
        <taxon>malvids</taxon>
        <taxon>Brassicales</taxon>
        <taxon>Brassicaceae</taxon>
        <taxon>Camelineae</taxon>
        <taxon>Arabidopsis</taxon>
    </lineage>
</organism>
<evidence type="ECO:0000256" key="5">
    <source>
        <dbReference type="ARBA" id="ARBA00023180"/>
    </source>
</evidence>
<keyword evidence="3" id="KW-0808">Transferase</keyword>
<evidence type="ECO:0000256" key="6">
    <source>
        <dbReference type="SAM" id="Phobius"/>
    </source>
</evidence>
<name>A0A178UH26_ARATH</name>
<dbReference type="PANTHER" id="PTHR31042:SF2">
    <property type="entry name" value="GLYCOSYLTRANSFERASE BC10"/>
    <property type="match status" value="1"/>
</dbReference>
<keyword evidence="6" id="KW-1133">Transmembrane helix</keyword>
<proteinExistence type="predicted"/>
<dbReference type="EMBL" id="LUHQ01000005">
    <property type="protein sequence ID" value="OAO92487.1"/>
    <property type="molecule type" value="Genomic_DNA"/>
</dbReference>
<dbReference type="Proteomes" id="UP000078284">
    <property type="component" value="Chromosome 5"/>
</dbReference>
<dbReference type="InterPro" id="IPR044174">
    <property type="entry name" value="BC10-like"/>
</dbReference>
<evidence type="ECO:0000256" key="3">
    <source>
        <dbReference type="ARBA" id="ARBA00022679"/>
    </source>
</evidence>
<comment type="subcellular location">
    <subcellularLocation>
        <location evidence="1">Membrane</location>
        <topology evidence="1">Single-pass type II membrane protein</topology>
    </subcellularLocation>
</comment>
<evidence type="ECO:0000256" key="4">
    <source>
        <dbReference type="ARBA" id="ARBA00023136"/>
    </source>
</evidence>
<gene>
    <name evidence="7" type="ordered locus">AXX17_At5g14040</name>
</gene>
<evidence type="ECO:0000256" key="2">
    <source>
        <dbReference type="ARBA" id="ARBA00022676"/>
    </source>
</evidence>
<evidence type="ECO:0000256" key="1">
    <source>
        <dbReference type="ARBA" id="ARBA00004606"/>
    </source>
</evidence>
<evidence type="ECO:0000313" key="7">
    <source>
        <dbReference type="EMBL" id="OAO92487.1"/>
    </source>
</evidence>
<sequence>MILQRKSLPEFWRDRPVPAEGWKEHNCIPDEHYVQTLLSQKGVDSELTRRSLTHSAWDLSSSKSNERRGWHPMTYKFSDATPDLIQSIKVSIRKTNILFGRNETIHYNVCISFSFFLAMALALLQT</sequence>
<dbReference type="AlphaFoldDB" id="A0A178UH26"/>
<reference evidence="8" key="1">
    <citation type="journal article" date="2016" name="Proc. Natl. Acad. Sci. U.S.A.">
        <title>Chromosome-level assembly of Arabidopsis thaliana Ler reveals the extent of translocation and inversion polymorphisms.</title>
        <authorList>
            <person name="Zapata L."/>
            <person name="Ding J."/>
            <person name="Willing E.M."/>
            <person name="Hartwig B."/>
            <person name="Bezdan D."/>
            <person name="Jiao W.B."/>
            <person name="Patel V."/>
            <person name="Velikkakam James G."/>
            <person name="Koornneef M."/>
            <person name="Ossowski S."/>
            <person name="Schneeberger K."/>
        </authorList>
    </citation>
    <scope>NUCLEOTIDE SEQUENCE [LARGE SCALE GENOMIC DNA]</scope>
    <source>
        <strain evidence="8">cv. Landsberg erecta</strain>
    </source>
</reference>
<feature type="transmembrane region" description="Helical" evidence="6">
    <location>
        <begin position="105"/>
        <end position="124"/>
    </location>
</feature>
<dbReference type="GO" id="GO:0016020">
    <property type="term" value="C:membrane"/>
    <property type="evidence" value="ECO:0007669"/>
    <property type="project" value="UniProtKB-SubCell"/>
</dbReference>
<protein>
    <submittedName>
        <fullName evidence="7">Uncharacterized protein</fullName>
    </submittedName>
</protein>
<keyword evidence="5" id="KW-0325">Glycoprotein</keyword>
<dbReference type="Pfam" id="PF02485">
    <property type="entry name" value="Branch"/>
    <property type="match status" value="1"/>
</dbReference>
<dbReference type="ExpressionAtlas" id="A0A178UH26">
    <property type="expression patterns" value="baseline and differential"/>
</dbReference>
<keyword evidence="6" id="KW-0812">Transmembrane</keyword>
<dbReference type="GO" id="GO:0016757">
    <property type="term" value="F:glycosyltransferase activity"/>
    <property type="evidence" value="ECO:0007669"/>
    <property type="project" value="UniProtKB-KW"/>
</dbReference>
<accession>A0A178UH26</accession>
<dbReference type="PANTHER" id="PTHR31042">
    <property type="entry name" value="CORE-2/I-BRANCHING BETA-1,6-N-ACETYLGLUCOSAMINYLTRANSFERASE FAMILY PROTEIN-RELATED"/>
    <property type="match status" value="1"/>
</dbReference>